<evidence type="ECO:0000313" key="1">
    <source>
        <dbReference type="EnsemblMetazoa" id="tetur08g02600.1"/>
    </source>
</evidence>
<sequence>METDMGLESMVANDLPQLAKTMDEIYDMAISAGTCMFSILMLKAIEPKGRKSQKDLNVL</sequence>
<organism evidence="1 2">
    <name type="scientific">Tetranychus urticae</name>
    <name type="common">Two-spotted spider mite</name>
    <dbReference type="NCBI Taxonomy" id="32264"/>
    <lineage>
        <taxon>Eukaryota</taxon>
        <taxon>Metazoa</taxon>
        <taxon>Ecdysozoa</taxon>
        <taxon>Arthropoda</taxon>
        <taxon>Chelicerata</taxon>
        <taxon>Arachnida</taxon>
        <taxon>Acari</taxon>
        <taxon>Acariformes</taxon>
        <taxon>Trombidiformes</taxon>
        <taxon>Prostigmata</taxon>
        <taxon>Eleutherengona</taxon>
        <taxon>Raphignathae</taxon>
        <taxon>Tetranychoidea</taxon>
        <taxon>Tetranychidae</taxon>
        <taxon>Tetranychus</taxon>
    </lineage>
</organism>
<evidence type="ECO:0000313" key="2">
    <source>
        <dbReference type="Proteomes" id="UP000015104"/>
    </source>
</evidence>
<proteinExistence type="predicted"/>
<reference evidence="1" key="2">
    <citation type="submission" date="2015-06" db="UniProtKB">
        <authorList>
            <consortium name="EnsemblMetazoa"/>
        </authorList>
    </citation>
    <scope>IDENTIFICATION</scope>
</reference>
<accession>T1KB25</accession>
<dbReference type="HOGENOM" id="CLU_2963783_0_0_1"/>
<dbReference type="AlphaFoldDB" id="T1KB25"/>
<name>T1KB25_TETUR</name>
<dbReference type="Proteomes" id="UP000015104">
    <property type="component" value="Unassembled WGS sequence"/>
</dbReference>
<protein>
    <submittedName>
        <fullName evidence="1">Uncharacterized protein</fullName>
    </submittedName>
</protein>
<dbReference type="EnsemblMetazoa" id="tetur08g02600.1">
    <property type="protein sequence ID" value="tetur08g02600.1"/>
    <property type="gene ID" value="tetur08g02600"/>
</dbReference>
<reference evidence="2" key="1">
    <citation type="submission" date="2011-08" db="EMBL/GenBank/DDBJ databases">
        <authorList>
            <person name="Rombauts S."/>
        </authorList>
    </citation>
    <scope>NUCLEOTIDE SEQUENCE</scope>
    <source>
        <strain evidence="2">London</strain>
    </source>
</reference>
<dbReference type="EMBL" id="CAEY01001944">
    <property type="status" value="NOT_ANNOTATED_CDS"/>
    <property type="molecule type" value="Genomic_DNA"/>
</dbReference>
<keyword evidence="2" id="KW-1185">Reference proteome</keyword>